<sequence length="549" mass="61603">MGVKRGEYGAAPECKGEGNWTSPRKLVDQRHKSGIEPCSPRWKANSLMATTPPRAFQKQSSDIHKTPYDRVKRCRERKIYIKASERVNMFPRTWHSLFPGQQCGSKFQQIPECLTGIQNVPERGHENHTARILSEIGDENASGNMSFVEIFRAQCGNTLLRTADILLPLFCPSYSVRGFKSRPPADIWAVSSLVFRGVQFPLSPATPLPRYPALKSAQISAGHCMLSAERKRGLTPCCVATLCTKNVIVQHIATDLSVSIFAQDSRRVVLMRAFWDNLCRDTQFSQRRFPVLKRSDAAKPIRPKARSNAFALPMSDRVRLHERNSHIISLVYTYGQFTGPWWRRDQSARLPPRRSALDLRLRRSGYFRTWESCRTMPLISEFSRGSPVYPRPFNSGAAPYSHQSPSSALKISLLKATQISSLTFDSVMLFVREAEEYPGRRTLAGLHHCTDSNSANHKTHCAFCCTVAISLEGSAQIPDGARAPATISRGIRTQPQFAGVFTLKFSQPPSTLKLCGENILETEAGLRPIQFKGCADVTRRPPPSRLSRR</sequence>
<reference evidence="1 2" key="1">
    <citation type="submission" date="2023-02" db="EMBL/GenBank/DDBJ databases">
        <title>LHISI_Scaffold_Assembly.</title>
        <authorList>
            <person name="Stuart O.P."/>
            <person name="Cleave R."/>
            <person name="Magrath M.J.L."/>
            <person name="Mikheyev A.S."/>
        </authorList>
    </citation>
    <scope>NUCLEOTIDE SEQUENCE [LARGE SCALE GENOMIC DNA]</scope>
    <source>
        <strain evidence="1">Daus_M_001</strain>
        <tissue evidence="1">Leg muscle</tissue>
    </source>
</reference>
<accession>A0ABQ9GDQ8</accession>
<keyword evidence="2" id="KW-1185">Reference proteome</keyword>
<comment type="caution">
    <text evidence="1">The sequence shown here is derived from an EMBL/GenBank/DDBJ whole genome shotgun (WGS) entry which is preliminary data.</text>
</comment>
<dbReference type="EMBL" id="JARBHB010000013">
    <property type="protein sequence ID" value="KAJ8869666.1"/>
    <property type="molecule type" value="Genomic_DNA"/>
</dbReference>
<proteinExistence type="predicted"/>
<name>A0ABQ9GDQ8_9NEOP</name>
<evidence type="ECO:0000313" key="2">
    <source>
        <dbReference type="Proteomes" id="UP001159363"/>
    </source>
</evidence>
<gene>
    <name evidence="1" type="ORF">PR048_028659</name>
</gene>
<dbReference type="Proteomes" id="UP001159363">
    <property type="component" value="Chromosome 12"/>
</dbReference>
<protein>
    <submittedName>
        <fullName evidence="1">Uncharacterized protein</fullName>
    </submittedName>
</protein>
<organism evidence="1 2">
    <name type="scientific">Dryococelus australis</name>
    <dbReference type="NCBI Taxonomy" id="614101"/>
    <lineage>
        <taxon>Eukaryota</taxon>
        <taxon>Metazoa</taxon>
        <taxon>Ecdysozoa</taxon>
        <taxon>Arthropoda</taxon>
        <taxon>Hexapoda</taxon>
        <taxon>Insecta</taxon>
        <taxon>Pterygota</taxon>
        <taxon>Neoptera</taxon>
        <taxon>Polyneoptera</taxon>
        <taxon>Phasmatodea</taxon>
        <taxon>Verophasmatodea</taxon>
        <taxon>Anareolatae</taxon>
        <taxon>Phasmatidae</taxon>
        <taxon>Eurycanthinae</taxon>
        <taxon>Dryococelus</taxon>
    </lineage>
</organism>
<evidence type="ECO:0000313" key="1">
    <source>
        <dbReference type="EMBL" id="KAJ8869666.1"/>
    </source>
</evidence>